<keyword evidence="2" id="KW-0812">Transmembrane</keyword>
<dbReference type="SUPFAM" id="SSF46785">
    <property type="entry name" value="Winged helix' DNA-binding domain"/>
    <property type="match status" value="1"/>
</dbReference>
<reference evidence="4" key="1">
    <citation type="submission" date="2020-02" db="EMBL/GenBank/DDBJ databases">
        <authorList>
            <person name="Meier V. D."/>
        </authorList>
    </citation>
    <scope>NUCLEOTIDE SEQUENCE</scope>
    <source>
        <strain evidence="4">AVDCRST_MAG46</strain>
    </source>
</reference>
<dbReference type="InterPro" id="IPR036390">
    <property type="entry name" value="WH_DNA-bd_sf"/>
</dbReference>
<feature type="compositionally biased region" description="Polar residues" evidence="1">
    <location>
        <begin position="63"/>
        <end position="73"/>
    </location>
</feature>
<name>A0A6J4LN38_9ACTN</name>
<dbReference type="Gene3D" id="1.10.10.10">
    <property type="entry name" value="Winged helix-like DNA-binding domain superfamily/Winged helix DNA-binding domain"/>
    <property type="match status" value="1"/>
</dbReference>
<feature type="transmembrane region" description="Helical" evidence="2">
    <location>
        <begin position="145"/>
        <end position="163"/>
    </location>
</feature>
<proteinExistence type="predicted"/>
<keyword evidence="2" id="KW-1133">Transmembrane helix</keyword>
<accession>A0A6J4LN38</accession>
<feature type="compositionally biased region" description="Low complexity" evidence="1">
    <location>
        <begin position="104"/>
        <end position="121"/>
    </location>
</feature>
<keyword evidence="2" id="KW-0472">Membrane</keyword>
<gene>
    <name evidence="4" type="ORF">AVDCRST_MAG46-1713</name>
</gene>
<evidence type="ECO:0000259" key="3">
    <source>
        <dbReference type="Pfam" id="PF01022"/>
    </source>
</evidence>
<evidence type="ECO:0000313" key="4">
    <source>
        <dbReference type="EMBL" id="CAA9336470.1"/>
    </source>
</evidence>
<dbReference type="GO" id="GO:0003700">
    <property type="term" value="F:DNA-binding transcription factor activity"/>
    <property type="evidence" value="ECO:0007669"/>
    <property type="project" value="InterPro"/>
</dbReference>
<protein>
    <recommendedName>
        <fullName evidence="3">HTH arsR-type domain-containing protein</fullName>
    </recommendedName>
</protein>
<feature type="region of interest" description="Disordered" evidence="1">
    <location>
        <begin position="50"/>
        <end position="87"/>
    </location>
</feature>
<organism evidence="4">
    <name type="scientific">uncultured Nocardioidaceae bacterium</name>
    <dbReference type="NCBI Taxonomy" id="253824"/>
    <lineage>
        <taxon>Bacteria</taxon>
        <taxon>Bacillati</taxon>
        <taxon>Actinomycetota</taxon>
        <taxon>Actinomycetes</taxon>
        <taxon>Propionibacteriales</taxon>
        <taxon>Nocardioidaceae</taxon>
        <taxon>environmental samples</taxon>
    </lineage>
</organism>
<dbReference type="InterPro" id="IPR036388">
    <property type="entry name" value="WH-like_DNA-bd_sf"/>
</dbReference>
<feature type="domain" description="HTH arsR-type" evidence="3">
    <location>
        <begin position="16"/>
        <end position="53"/>
    </location>
</feature>
<dbReference type="InterPro" id="IPR011991">
    <property type="entry name" value="ArsR-like_HTH"/>
</dbReference>
<evidence type="ECO:0000256" key="2">
    <source>
        <dbReference type="SAM" id="Phobius"/>
    </source>
</evidence>
<feature type="region of interest" description="Disordered" evidence="1">
    <location>
        <begin position="103"/>
        <end position="128"/>
    </location>
</feature>
<evidence type="ECO:0000256" key="1">
    <source>
        <dbReference type="SAM" id="MobiDB-lite"/>
    </source>
</evidence>
<feature type="compositionally biased region" description="Low complexity" evidence="1">
    <location>
        <begin position="184"/>
        <end position="218"/>
    </location>
</feature>
<dbReference type="EMBL" id="CADCUD010000114">
    <property type="protein sequence ID" value="CAA9336470.1"/>
    <property type="molecule type" value="Genomic_DNA"/>
</dbReference>
<dbReference type="CDD" id="cd00090">
    <property type="entry name" value="HTH_ARSR"/>
    <property type="match status" value="1"/>
</dbReference>
<feature type="region of interest" description="Disordered" evidence="1">
    <location>
        <begin position="168"/>
        <end position="218"/>
    </location>
</feature>
<dbReference type="InterPro" id="IPR001845">
    <property type="entry name" value="HTH_ArsR_DNA-bd_dom"/>
</dbReference>
<dbReference type="AlphaFoldDB" id="A0A6J4LN38"/>
<dbReference type="Pfam" id="PF01022">
    <property type="entry name" value="HTH_5"/>
    <property type="match status" value="1"/>
</dbReference>
<sequence length="306" mass="32068">MSRQFPRLSAEVWHTYLLLNRFVSVAELRTATGLPEAAIGQHLATLREQGLIDQEDRGGTTVYRRTSASSPDVQSEPPAAPAEEQPGHAPVLAVTDRAAPPDIAAGADRSRASPAAPASPAVLFADGDPAPEPPAVPAKNAVRRAVLSLLAAIGLVLVIALVWSQTADRADRSGTATGEDPTVAGSDPTAPTTPGDGDPEATPTGDPEDTPTTPGDGTLQLEFSSYSGEPFETVPIQGTYVGAEPGTSLRVQRQADGTWVSFPLRAVTDEDGNFSTFVELGPGRYRLRVTDVAEDVVSEVFLLRIA</sequence>